<evidence type="ECO:0000313" key="3">
    <source>
        <dbReference type="Proteomes" id="UP000181942"/>
    </source>
</evidence>
<feature type="region of interest" description="Disordered" evidence="1">
    <location>
        <begin position="217"/>
        <end position="239"/>
    </location>
</feature>
<name>A0A1I2IL33_9ACTN</name>
<gene>
    <name evidence="2" type="ORF">SAMN02787118_106338</name>
</gene>
<dbReference type="RefSeq" id="WP_075028545.1">
    <property type="nucleotide sequence ID" value="NZ_FONR01000006.1"/>
</dbReference>
<accession>A0A1I2IL33</accession>
<dbReference type="AlphaFoldDB" id="A0A1I2IL33"/>
<evidence type="ECO:0000256" key="1">
    <source>
        <dbReference type="SAM" id="MobiDB-lite"/>
    </source>
</evidence>
<feature type="compositionally biased region" description="Basic residues" evidence="1">
    <location>
        <begin position="221"/>
        <end position="230"/>
    </location>
</feature>
<reference evidence="2 3" key="1">
    <citation type="submission" date="2016-10" db="EMBL/GenBank/DDBJ databases">
        <authorList>
            <person name="de Groot N.N."/>
        </authorList>
    </citation>
    <scope>NUCLEOTIDE SEQUENCE [LARGE SCALE GENOMIC DNA]</scope>
    <source>
        <strain evidence="2 3">OK461</strain>
    </source>
</reference>
<dbReference type="EMBL" id="FONR01000006">
    <property type="protein sequence ID" value="SFF42328.1"/>
    <property type="molecule type" value="Genomic_DNA"/>
</dbReference>
<sequence>MRLSVTEFTPRVGPRAYRVVQPRPPLRHTTLSDPFEGWGYLVGDHDGLARLAALFSFAAFSRHTIVYVPLRRSIPRAYAPGAPVDLVLAHRSPGLRASAWPELRRRLREGTPLTVRTNEERTAAHAAAWEARWEQRWDRLDARDRIRPAVHAGTLLLLGARDTFASAATHLEAAAGFGPRGKRAAEGQDVLVASLTPHLPPSRGRHVELDIGFQAYPPSSHFRRPGRPASRRCPTAASP</sequence>
<evidence type="ECO:0000313" key="2">
    <source>
        <dbReference type="EMBL" id="SFF42328.1"/>
    </source>
</evidence>
<proteinExistence type="predicted"/>
<protein>
    <submittedName>
        <fullName evidence="2">Uncharacterized protein</fullName>
    </submittedName>
</protein>
<organism evidence="2 3">
    <name type="scientific">Streptomyces mirabilis</name>
    <dbReference type="NCBI Taxonomy" id="68239"/>
    <lineage>
        <taxon>Bacteria</taxon>
        <taxon>Bacillati</taxon>
        <taxon>Actinomycetota</taxon>
        <taxon>Actinomycetes</taxon>
        <taxon>Kitasatosporales</taxon>
        <taxon>Streptomycetaceae</taxon>
        <taxon>Streptomyces</taxon>
    </lineage>
</organism>
<dbReference type="Proteomes" id="UP000181942">
    <property type="component" value="Unassembled WGS sequence"/>
</dbReference>
<dbReference type="OrthoDB" id="4146876at2"/>